<dbReference type="SUPFAM" id="SSF56176">
    <property type="entry name" value="FAD-binding/transporter-associated domain-like"/>
    <property type="match status" value="1"/>
</dbReference>
<dbReference type="AlphaFoldDB" id="A0A9P1BJJ0"/>
<evidence type="ECO:0000256" key="1">
    <source>
        <dbReference type="ARBA" id="ARBA00004167"/>
    </source>
</evidence>
<evidence type="ECO:0000256" key="6">
    <source>
        <dbReference type="ARBA" id="ARBA00023136"/>
    </source>
</evidence>
<dbReference type="GO" id="GO:0016020">
    <property type="term" value="C:membrane"/>
    <property type="evidence" value="ECO:0007669"/>
    <property type="project" value="UniProtKB-SubCell"/>
</dbReference>
<keyword evidence="6 7" id="KW-0472">Membrane</keyword>
<dbReference type="PANTHER" id="PTHR10801:SF0">
    <property type="entry name" value="DELTA(24)-STEROL REDUCTASE"/>
    <property type="match status" value="1"/>
</dbReference>
<keyword evidence="4 7" id="KW-1133">Transmembrane helix</keyword>
<evidence type="ECO:0000256" key="2">
    <source>
        <dbReference type="ARBA" id="ARBA00012405"/>
    </source>
</evidence>
<dbReference type="Gene3D" id="3.30.465.10">
    <property type="match status" value="1"/>
</dbReference>
<dbReference type="Pfam" id="PF01565">
    <property type="entry name" value="FAD_binding_4"/>
    <property type="match status" value="1"/>
</dbReference>
<dbReference type="Proteomes" id="UP001152797">
    <property type="component" value="Unassembled WGS sequence"/>
</dbReference>
<dbReference type="EC" id="1.3.1.72" evidence="2"/>
<dbReference type="InterPro" id="IPR016169">
    <property type="entry name" value="FAD-bd_PCMH_sub2"/>
</dbReference>
<dbReference type="GO" id="GO:0008202">
    <property type="term" value="P:steroid metabolic process"/>
    <property type="evidence" value="ECO:0007669"/>
    <property type="project" value="TreeGrafter"/>
</dbReference>
<feature type="domain" description="FAD-binding PCMH-type" evidence="8">
    <location>
        <begin position="54"/>
        <end position="248"/>
    </location>
</feature>
<dbReference type="InterPro" id="IPR006094">
    <property type="entry name" value="Oxid_FAD_bind_N"/>
</dbReference>
<dbReference type="EMBL" id="CAMXCT030000143">
    <property type="protein sequence ID" value="CAL4761890.1"/>
    <property type="molecule type" value="Genomic_DNA"/>
</dbReference>
<evidence type="ECO:0000259" key="8">
    <source>
        <dbReference type="PROSITE" id="PS51387"/>
    </source>
</evidence>
<dbReference type="InterPro" id="IPR016166">
    <property type="entry name" value="FAD-bd_PCMH"/>
</dbReference>
<feature type="transmembrane region" description="Helical" evidence="7">
    <location>
        <begin position="29"/>
        <end position="48"/>
    </location>
</feature>
<evidence type="ECO:0000256" key="3">
    <source>
        <dbReference type="ARBA" id="ARBA00022692"/>
    </source>
</evidence>
<evidence type="ECO:0000256" key="4">
    <source>
        <dbReference type="ARBA" id="ARBA00022989"/>
    </source>
</evidence>
<evidence type="ECO:0000313" key="10">
    <source>
        <dbReference type="EMBL" id="CAL1127953.1"/>
    </source>
</evidence>
<dbReference type="EMBL" id="CAMXCT020000143">
    <property type="protein sequence ID" value="CAL1127953.1"/>
    <property type="molecule type" value="Genomic_DNA"/>
</dbReference>
<gene>
    <name evidence="9" type="ORF">C1SCF055_LOCUS2968</name>
</gene>
<evidence type="ECO:0000313" key="9">
    <source>
        <dbReference type="EMBL" id="CAI3974578.1"/>
    </source>
</evidence>
<dbReference type="PROSITE" id="PS51387">
    <property type="entry name" value="FAD_PCMH"/>
    <property type="match status" value="1"/>
</dbReference>
<dbReference type="GO" id="GO:0005737">
    <property type="term" value="C:cytoplasm"/>
    <property type="evidence" value="ECO:0007669"/>
    <property type="project" value="TreeGrafter"/>
</dbReference>
<dbReference type="EMBL" id="CAMXCT010000143">
    <property type="protein sequence ID" value="CAI3974578.1"/>
    <property type="molecule type" value="Genomic_DNA"/>
</dbReference>
<reference evidence="10" key="2">
    <citation type="submission" date="2024-04" db="EMBL/GenBank/DDBJ databases">
        <authorList>
            <person name="Chen Y."/>
            <person name="Shah S."/>
            <person name="Dougan E. K."/>
            <person name="Thang M."/>
            <person name="Chan C."/>
        </authorList>
    </citation>
    <scope>NUCLEOTIDE SEQUENCE [LARGE SCALE GENOMIC DNA]</scope>
</reference>
<dbReference type="GO" id="GO:0071949">
    <property type="term" value="F:FAD binding"/>
    <property type="evidence" value="ECO:0007669"/>
    <property type="project" value="InterPro"/>
</dbReference>
<evidence type="ECO:0000313" key="11">
    <source>
        <dbReference type="Proteomes" id="UP001152797"/>
    </source>
</evidence>
<keyword evidence="11" id="KW-1185">Reference proteome</keyword>
<dbReference type="GO" id="GO:0050614">
    <property type="term" value="F:Delta24-sterol reductase activity"/>
    <property type="evidence" value="ECO:0007669"/>
    <property type="project" value="UniProtKB-EC"/>
</dbReference>
<sequence>MGWIFLGCRVADSPALAKDLGRLLFHDQVYVIVRAIFFLPISIVIFFVEWSRGTREAPLLKVSREAKAEHAKRVEKVAQSVKSQAGEGAQLFTSRPDRERISSRILAPRKQKIDTSELKNLVEVDTEKGFAVVEPRLRMVELSHFLLSSEAQIYPRERPWSRQGYSVPCVPELDDLTVGGLLMGCGIESTSWKYGMFNEICQCYEIVTCTGEVQSVTEESDKELFHTLPWSHGTHGILVSATLRIIPAKPFVRLQLTHCEDRDSLCKTLESSVGTGDHEFVEGLAFNPSFAVVMTGSYVDAPDASDEILSLGKWHDPWFFKQVQEKKEGEVCWSTTEYLHRHSKSIFWELAYLQPWGNTMFFRYLLGWINPLNIALVKSYQPEWTMRYYCNVNVIQDYLIPLTELKPMLDLGDDSLGVYPIWLCPYLNKHHEVRSIHHPHSDKDEMYIDVGYYGLPSVVNFDMKSALRRIEDWLLPRKGFVMLYALHTLGEKDLRRMFSFEAYDRVRSRMGSASIFPTIDEKVRVG</sequence>
<keyword evidence="3 7" id="KW-0812">Transmembrane</keyword>
<keyword evidence="5" id="KW-0560">Oxidoreductase</keyword>
<dbReference type="InterPro" id="IPR036318">
    <property type="entry name" value="FAD-bd_PCMH-like_sf"/>
</dbReference>
<comment type="caution">
    <text evidence="9">The sequence shown here is derived from an EMBL/GenBank/DDBJ whole genome shotgun (WGS) entry which is preliminary data.</text>
</comment>
<comment type="subcellular location">
    <subcellularLocation>
        <location evidence="1">Membrane</location>
        <topology evidence="1">Single-pass membrane protein</topology>
    </subcellularLocation>
</comment>
<dbReference type="InterPro" id="IPR040165">
    <property type="entry name" value="Diminuto-like"/>
</dbReference>
<dbReference type="OrthoDB" id="415825at2759"/>
<reference evidence="9" key="1">
    <citation type="submission" date="2022-10" db="EMBL/GenBank/DDBJ databases">
        <authorList>
            <person name="Chen Y."/>
            <person name="Dougan E. K."/>
            <person name="Chan C."/>
            <person name="Rhodes N."/>
            <person name="Thang M."/>
        </authorList>
    </citation>
    <scope>NUCLEOTIDE SEQUENCE</scope>
</reference>
<dbReference type="PANTHER" id="PTHR10801">
    <property type="entry name" value="24-DEHYDROCHOLESTEROL REDUCTASE"/>
    <property type="match status" value="1"/>
</dbReference>
<accession>A0A9P1BJJ0</accession>
<evidence type="ECO:0000256" key="5">
    <source>
        <dbReference type="ARBA" id="ARBA00023002"/>
    </source>
</evidence>
<protein>
    <recommendedName>
        <fullName evidence="2">Delta(24)-sterol reductase</fullName>
        <ecNumber evidence="2">1.3.1.72</ecNumber>
    </recommendedName>
</protein>
<dbReference type="GO" id="GO:0000246">
    <property type="term" value="F:Delta24(24-1) sterol reductase activity"/>
    <property type="evidence" value="ECO:0007669"/>
    <property type="project" value="TreeGrafter"/>
</dbReference>
<proteinExistence type="predicted"/>
<organism evidence="9">
    <name type="scientific">Cladocopium goreaui</name>
    <dbReference type="NCBI Taxonomy" id="2562237"/>
    <lineage>
        <taxon>Eukaryota</taxon>
        <taxon>Sar</taxon>
        <taxon>Alveolata</taxon>
        <taxon>Dinophyceae</taxon>
        <taxon>Suessiales</taxon>
        <taxon>Symbiodiniaceae</taxon>
        <taxon>Cladocopium</taxon>
    </lineage>
</organism>
<evidence type="ECO:0000256" key="7">
    <source>
        <dbReference type="SAM" id="Phobius"/>
    </source>
</evidence>
<name>A0A9P1BJJ0_9DINO</name>